<dbReference type="OrthoDB" id="5329317at2759"/>
<evidence type="ECO:0000256" key="1">
    <source>
        <dbReference type="RuleBase" id="RU364144"/>
    </source>
</evidence>
<proteinExistence type="inferred from homology"/>
<evidence type="ECO:0000313" key="4">
    <source>
        <dbReference type="Proteomes" id="UP000799640"/>
    </source>
</evidence>
<name>A0A6G1I3R3_9PEZI</name>
<dbReference type="EMBL" id="ML996690">
    <property type="protein sequence ID" value="KAF2402766.1"/>
    <property type="molecule type" value="Genomic_DNA"/>
</dbReference>
<feature type="region of interest" description="Disordered" evidence="2">
    <location>
        <begin position="167"/>
        <end position="189"/>
    </location>
</feature>
<dbReference type="Proteomes" id="UP000799640">
    <property type="component" value="Unassembled WGS sequence"/>
</dbReference>
<protein>
    <recommendedName>
        <fullName evidence="1">Mediator of RNA polymerase II transcription subunit 8</fullName>
    </recommendedName>
    <alternativeName>
        <fullName evidence="1">Mediator complex subunit 8</fullName>
    </alternativeName>
</protein>
<dbReference type="GO" id="GO:0016592">
    <property type="term" value="C:mediator complex"/>
    <property type="evidence" value="ECO:0007669"/>
    <property type="project" value="InterPro"/>
</dbReference>
<sequence length="213" mass="24136">MDDVDPDELRTLDQIRQHLLNLSLSMQSLQKDLVAQEDPRYNPLPSKQYLVSAEKAVKGHLESLHRLLSENAQFLREAHVYPTAQFPWNQEHLATMLLRKRLDPGVETWLAQGREATEALSADSQPDAMDYDGPAKRQQFDPAYWQDLWDFAAPETHQAIQNTFADVEGNQSQPSQTRRPPPPAPEVKELPLDDVLRVLAVGITPVVQGPFAR</sequence>
<keyword evidence="1" id="KW-0010">Activator</keyword>
<comment type="function">
    <text evidence="1">Component of the Mediator complex, a coactivator involved in the regulated transcription of nearly all RNA polymerase II-dependent genes. Mediator functions as a bridge to convey information from gene-specific regulatory proteins to the basal RNA polymerase II transcription machinery. Mediator is recruited to promoters by direct interactions with regulatory proteins and serves as a scaffold for the assembly of a functional preinitiation complex with RNA polymerase II and the general transcription factors.</text>
</comment>
<reference evidence="3" key="1">
    <citation type="journal article" date="2020" name="Stud. Mycol.">
        <title>101 Dothideomycetes genomes: a test case for predicting lifestyles and emergence of pathogens.</title>
        <authorList>
            <person name="Haridas S."/>
            <person name="Albert R."/>
            <person name="Binder M."/>
            <person name="Bloem J."/>
            <person name="Labutti K."/>
            <person name="Salamov A."/>
            <person name="Andreopoulos B."/>
            <person name="Baker S."/>
            <person name="Barry K."/>
            <person name="Bills G."/>
            <person name="Bluhm B."/>
            <person name="Cannon C."/>
            <person name="Castanera R."/>
            <person name="Culley D."/>
            <person name="Daum C."/>
            <person name="Ezra D."/>
            <person name="Gonzalez J."/>
            <person name="Henrissat B."/>
            <person name="Kuo A."/>
            <person name="Liang C."/>
            <person name="Lipzen A."/>
            <person name="Lutzoni F."/>
            <person name="Magnuson J."/>
            <person name="Mondo S."/>
            <person name="Nolan M."/>
            <person name="Ohm R."/>
            <person name="Pangilinan J."/>
            <person name="Park H.-J."/>
            <person name="Ramirez L."/>
            <person name="Alfaro M."/>
            <person name="Sun H."/>
            <person name="Tritt A."/>
            <person name="Yoshinaga Y."/>
            <person name="Zwiers L.-H."/>
            <person name="Turgeon B."/>
            <person name="Goodwin S."/>
            <person name="Spatafora J."/>
            <person name="Crous P."/>
            <person name="Grigoriev I."/>
        </authorList>
    </citation>
    <scope>NUCLEOTIDE SEQUENCE</scope>
    <source>
        <strain evidence="3">CBS 262.69</strain>
    </source>
</reference>
<comment type="similarity">
    <text evidence="1">Belongs to the Mediator complex subunit 8 family.</text>
</comment>
<gene>
    <name evidence="1" type="primary">MED8</name>
    <name evidence="3" type="ORF">EJ06DRAFT_580022</name>
</gene>
<comment type="subcellular location">
    <subcellularLocation>
        <location evidence="1">Nucleus</location>
    </subcellularLocation>
</comment>
<accession>A0A6G1I3R3</accession>
<dbReference type="Pfam" id="PF10232">
    <property type="entry name" value="Med8"/>
    <property type="match status" value="1"/>
</dbReference>
<organism evidence="3 4">
    <name type="scientific">Trichodelitschia bisporula</name>
    <dbReference type="NCBI Taxonomy" id="703511"/>
    <lineage>
        <taxon>Eukaryota</taxon>
        <taxon>Fungi</taxon>
        <taxon>Dikarya</taxon>
        <taxon>Ascomycota</taxon>
        <taxon>Pezizomycotina</taxon>
        <taxon>Dothideomycetes</taxon>
        <taxon>Dothideomycetes incertae sedis</taxon>
        <taxon>Phaeotrichales</taxon>
        <taxon>Phaeotrichaceae</taxon>
        <taxon>Trichodelitschia</taxon>
    </lineage>
</organism>
<dbReference type="InterPro" id="IPR019364">
    <property type="entry name" value="Mediatior_Med8_fun/met"/>
</dbReference>
<keyword evidence="4" id="KW-1185">Reference proteome</keyword>
<dbReference type="GO" id="GO:0003712">
    <property type="term" value="F:transcription coregulator activity"/>
    <property type="evidence" value="ECO:0007669"/>
    <property type="project" value="InterPro"/>
</dbReference>
<keyword evidence="1" id="KW-0805">Transcription regulation</keyword>
<keyword evidence="1" id="KW-0539">Nucleus</keyword>
<keyword evidence="1" id="KW-0804">Transcription</keyword>
<dbReference type="GO" id="GO:0006357">
    <property type="term" value="P:regulation of transcription by RNA polymerase II"/>
    <property type="evidence" value="ECO:0007669"/>
    <property type="project" value="InterPro"/>
</dbReference>
<dbReference type="AlphaFoldDB" id="A0A6G1I3R3"/>
<dbReference type="Gene3D" id="6.10.250.2610">
    <property type="match status" value="1"/>
</dbReference>
<comment type="subunit">
    <text evidence="1">Component of the Mediator complex.</text>
</comment>
<evidence type="ECO:0000313" key="3">
    <source>
        <dbReference type="EMBL" id="KAF2402766.1"/>
    </source>
</evidence>
<evidence type="ECO:0000256" key="2">
    <source>
        <dbReference type="SAM" id="MobiDB-lite"/>
    </source>
</evidence>